<dbReference type="PANTHER" id="PTHR36037">
    <property type="entry name" value="RNA-DIRECTED DNA POLYMERASE (REVERSE TRANSCRIPTASE)-RELATED FAMILY PROTEIN"/>
    <property type="match status" value="1"/>
</dbReference>
<dbReference type="PANTHER" id="PTHR36037:SF1">
    <property type="entry name" value="RNA-DIRECTED DNA POLYMERASE (REVERSE TRANSCRIPTASE)-RELATED FAMILY PROTEIN"/>
    <property type="match status" value="1"/>
</dbReference>
<protein>
    <submittedName>
        <fullName evidence="1">Uncharacterized protein</fullName>
    </submittedName>
</protein>
<keyword evidence="2" id="KW-1185">Reference proteome</keyword>
<gene>
    <name evidence="1" type="ORF">RJ641_021645</name>
</gene>
<dbReference type="Proteomes" id="UP001370490">
    <property type="component" value="Unassembled WGS sequence"/>
</dbReference>
<name>A0AAN8YT56_9MAGN</name>
<accession>A0AAN8YT56</accession>
<evidence type="ECO:0000313" key="2">
    <source>
        <dbReference type="Proteomes" id="UP001370490"/>
    </source>
</evidence>
<evidence type="ECO:0000313" key="1">
    <source>
        <dbReference type="EMBL" id="KAK6914324.1"/>
    </source>
</evidence>
<organism evidence="1 2">
    <name type="scientific">Dillenia turbinata</name>
    <dbReference type="NCBI Taxonomy" id="194707"/>
    <lineage>
        <taxon>Eukaryota</taxon>
        <taxon>Viridiplantae</taxon>
        <taxon>Streptophyta</taxon>
        <taxon>Embryophyta</taxon>
        <taxon>Tracheophyta</taxon>
        <taxon>Spermatophyta</taxon>
        <taxon>Magnoliopsida</taxon>
        <taxon>eudicotyledons</taxon>
        <taxon>Gunneridae</taxon>
        <taxon>Pentapetalae</taxon>
        <taxon>Dilleniales</taxon>
        <taxon>Dilleniaceae</taxon>
        <taxon>Dillenia</taxon>
    </lineage>
</organism>
<dbReference type="AlphaFoldDB" id="A0AAN8YT56"/>
<comment type="caution">
    <text evidence="1">The sequence shown here is derived from an EMBL/GenBank/DDBJ whole genome shotgun (WGS) entry which is preliminary data.</text>
</comment>
<proteinExistence type="predicted"/>
<reference evidence="1 2" key="1">
    <citation type="submission" date="2023-12" db="EMBL/GenBank/DDBJ databases">
        <title>A high-quality genome assembly for Dillenia turbinata (Dilleniales).</title>
        <authorList>
            <person name="Chanderbali A."/>
        </authorList>
    </citation>
    <scope>NUCLEOTIDE SEQUENCE [LARGE SCALE GENOMIC DNA]</scope>
    <source>
        <strain evidence="1">LSX21</strain>
        <tissue evidence="1">Leaf</tissue>
    </source>
</reference>
<sequence length="467" mass="52788">MVSVNSSPFYCISIFSGSWKRAGTQKITREGVREIEMGEPPTAPLPSPLLDVDALRSRIKELRENASSDVEDSEMSSADSEQLLKECALHIQHRMNEIMSEWSNVSFSSSEDLDACLGTLNAKLEEVQAENCKVQNEIEVLNRTHIEESARLEGDLESLEHSLNLILSQENVKGGACTNVLKDGWDLVNSRSEYKNQEFKILDLQSKLENDKMTLKSLQDLDNIYKRFEAIERIEGALTGLKVVEFEGNTIRLSLRTYIPNLEGIMLQQKCENITEPPEVYHELLIELMDSSMDLKNAEVFPNNVYIREIIDAAKSSSSPQQPFSTLSVLLEARSSLGWFVRKVQDRIVLCTLRQIIVKYANKSRHTFEYVDKDEMIVARMVGGLDAFIKISQGWPLTSSLLKLISLKSSDSQSQKISFSILCKVEEATNSLEAQTRQNVVSFVDAIEEIVVKQMRLAFNFDEDLGK</sequence>
<dbReference type="EMBL" id="JBAMMX010000026">
    <property type="protein sequence ID" value="KAK6914324.1"/>
    <property type="molecule type" value="Genomic_DNA"/>
</dbReference>